<dbReference type="PANTHER" id="PTHR31645:SF0">
    <property type="entry name" value="OLIGOPEPTIDE TRANSPORTER YGL114W-RELATED"/>
    <property type="match status" value="1"/>
</dbReference>
<evidence type="ECO:0000256" key="4">
    <source>
        <dbReference type="ARBA" id="ARBA00022989"/>
    </source>
</evidence>
<feature type="transmembrane region" description="Helical" evidence="6">
    <location>
        <begin position="63"/>
        <end position="86"/>
    </location>
</feature>
<name>A0A2J6WFK1_9BACT</name>
<comment type="caution">
    <text evidence="7">The sequence shown here is derived from an EMBL/GenBank/DDBJ whole genome shotgun (WGS) entry which is preliminary data.</text>
</comment>
<feature type="transmembrane region" description="Helical" evidence="6">
    <location>
        <begin position="92"/>
        <end position="115"/>
    </location>
</feature>
<evidence type="ECO:0000256" key="5">
    <source>
        <dbReference type="ARBA" id="ARBA00023136"/>
    </source>
</evidence>
<dbReference type="InterPro" id="IPR045035">
    <property type="entry name" value="YSL-like"/>
</dbReference>
<feature type="transmembrane region" description="Helical" evidence="6">
    <location>
        <begin position="195"/>
        <end position="222"/>
    </location>
</feature>
<feature type="transmembrane region" description="Helical" evidence="6">
    <location>
        <begin position="463"/>
        <end position="485"/>
    </location>
</feature>
<feature type="transmembrane region" description="Helical" evidence="6">
    <location>
        <begin position="390"/>
        <end position="411"/>
    </location>
</feature>
<keyword evidence="3 6" id="KW-0812">Transmembrane</keyword>
<feature type="transmembrane region" description="Helical" evidence="6">
    <location>
        <begin position="297"/>
        <end position="316"/>
    </location>
</feature>
<feature type="transmembrane region" description="Helical" evidence="6">
    <location>
        <begin position="228"/>
        <end position="253"/>
    </location>
</feature>
<keyword evidence="5 6" id="KW-0472">Membrane</keyword>
<sequence length="523" mass="55385">MQELKLRTIILAALGSAVISMSSIYVALRIGALPWPTIFVAILSMAILKALKNTNLKEINVAHTGMSAGAMVAGGIAFTIPGIWMINEQTKISFTYVFLVSLIGSVIGVFMVALIREFFIEKSNLPFPVGVATAQTLIAGDEGGKKSKIVFSSLGASAIFTFLRDGFSKIPQAIIFRGLENYGIGLFMSPMAFGIGYIIGIIYMGVWFIGSIIGNILIPIFLSSALQGINAAITFKNNLGIGLIIGGGIALLIKDITPKILSIFKNAFSKLNISYKIISVVLLSILGIELIFLKLGIIASLLTLVGAALSVVMAAYTDGATGIVPMEIFGIIILLFVKLVIGGNSLSYLPLFAIVAIVAVASGVAGDNLQDFKAGSIIGTNPKAQIISELVGAIVGAVFGTIAMFILHFAYGKVGPGTFLVAPQAYAVSQMVQGLSNPRSFMFGLITGFALYFFNIPTMILGIGVYLPFIISLTAFLGSVLRVVIDKFFPKQSENFTLISSGLLGGEGFAGTIVAIIKFIWRL</sequence>
<comment type="subcellular location">
    <subcellularLocation>
        <location evidence="1">Membrane</location>
        <topology evidence="1">Multi-pass membrane protein</topology>
    </subcellularLocation>
</comment>
<evidence type="ECO:0000313" key="7">
    <source>
        <dbReference type="EMBL" id="PMP68494.1"/>
    </source>
</evidence>
<keyword evidence="2" id="KW-0813">Transport</keyword>
<evidence type="ECO:0000256" key="1">
    <source>
        <dbReference type="ARBA" id="ARBA00004141"/>
    </source>
</evidence>
<evidence type="ECO:0000256" key="6">
    <source>
        <dbReference type="SAM" id="Phobius"/>
    </source>
</evidence>
<keyword evidence="4 6" id="KW-1133">Transmembrane helix</keyword>
<dbReference type="InterPro" id="IPR004813">
    <property type="entry name" value="OPT"/>
</dbReference>
<evidence type="ECO:0000313" key="8">
    <source>
        <dbReference type="Proteomes" id="UP000237040"/>
    </source>
</evidence>
<feature type="transmembrane region" description="Helical" evidence="6">
    <location>
        <begin position="9"/>
        <end position="27"/>
    </location>
</feature>
<evidence type="ECO:0000256" key="3">
    <source>
        <dbReference type="ARBA" id="ARBA00022692"/>
    </source>
</evidence>
<feature type="transmembrane region" description="Helical" evidence="6">
    <location>
        <begin position="33"/>
        <end position="51"/>
    </location>
</feature>
<dbReference type="GO" id="GO:0035673">
    <property type="term" value="F:oligopeptide transmembrane transporter activity"/>
    <property type="evidence" value="ECO:0007669"/>
    <property type="project" value="InterPro"/>
</dbReference>
<feature type="transmembrane region" description="Helical" evidence="6">
    <location>
        <begin position="347"/>
        <end position="369"/>
    </location>
</feature>
<dbReference type="AlphaFoldDB" id="A0A2J6WFK1"/>
<dbReference type="Pfam" id="PF03169">
    <property type="entry name" value="OPT"/>
    <property type="match status" value="2"/>
</dbReference>
<feature type="transmembrane region" description="Helical" evidence="6">
    <location>
        <begin position="323"/>
        <end position="341"/>
    </location>
</feature>
<dbReference type="PANTHER" id="PTHR31645">
    <property type="entry name" value="OLIGOPEPTIDE TRANSPORTER YGL114W-RELATED"/>
    <property type="match status" value="1"/>
</dbReference>
<evidence type="ECO:0000256" key="2">
    <source>
        <dbReference type="ARBA" id="ARBA00022448"/>
    </source>
</evidence>
<proteinExistence type="predicted"/>
<feature type="transmembrane region" description="Helical" evidence="6">
    <location>
        <begin position="273"/>
        <end position="291"/>
    </location>
</feature>
<dbReference type="Proteomes" id="UP000237040">
    <property type="component" value="Unassembled WGS sequence"/>
</dbReference>
<reference evidence="7 8" key="1">
    <citation type="submission" date="2018-01" db="EMBL/GenBank/DDBJ databases">
        <title>Metagenomic assembled genomes from two thermal pools in the Uzon Caldera, Kamchatka, Russia.</title>
        <authorList>
            <person name="Wilkins L."/>
            <person name="Ettinger C."/>
        </authorList>
    </citation>
    <scope>NUCLEOTIDE SEQUENCE [LARGE SCALE GENOMIC DNA]</scope>
    <source>
        <strain evidence="7">ZAV-07</strain>
    </source>
</reference>
<dbReference type="EMBL" id="PNIL01000018">
    <property type="protein sequence ID" value="PMP68494.1"/>
    <property type="molecule type" value="Genomic_DNA"/>
</dbReference>
<gene>
    <name evidence="7" type="ORF">C0189_01100</name>
</gene>
<feature type="transmembrane region" description="Helical" evidence="6">
    <location>
        <begin position="440"/>
        <end position="456"/>
    </location>
</feature>
<dbReference type="GO" id="GO:0016020">
    <property type="term" value="C:membrane"/>
    <property type="evidence" value="ECO:0007669"/>
    <property type="project" value="UniProtKB-SubCell"/>
</dbReference>
<feature type="transmembrane region" description="Helical" evidence="6">
    <location>
        <begin position="497"/>
        <end position="521"/>
    </location>
</feature>
<organism evidence="7 8">
    <name type="scientific">Caldisericum exile</name>
    <dbReference type="NCBI Taxonomy" id="693075"/>
    <lineage>
        <taxon>Bacteria</taxon>
        <taxon>Pseudomonadati</taxon>
        <taxon>Caldisericota/Cryosericota group</taxon>
        <taxon>Caldisericota</taxon>
        <taxon>Caldisericia</taxon>
        <taxon>Caldisericales</taxon>
        <taxon>Caldisericaceae</taxon>
        <taxon>Caldisericum</taxon>
    </lineage>
</organism>
<protein>
    <submittedName>
        <fullName evidence="7">Peptide transporter</fullName>
    </submittedName>
</protein>
<accession>A0A2J6WFK1</accession>